<reference evidence="1 2" key="1">
    <citation type="submission" date="2014-11" db="EMBL/GenBank/DDBJ databases">
        <title>Genetic blueprint of the zoonotic pathogen Toxocara canis.</title>
        <authorList>
            <person name="Zhu X.-Q."/>
            <person name="Korhonen P.K."/>
            <person name="Cai H."/>
            <person name="Young N.D."/>
            <person name="Nejsum P."/>
            <person name="von Samson-Himmelstjerna G."/>
            <person name="Boag P.R."/>
            <person name="Tan P."/>
            <person name="Li Q."/>
            <person name="Min J."/>
            <person name="Yang Y."/>
            <person name="Wang X."/>
            <person name="Fang X."/>
            <person name="Hall R.S."/>
            <person name="Hofmann A."/>
            <person name="Sternberg P.W."/>
            <person name="Jex A.R."/>
            <person name="Gasser R.B."/>
        </authorList>
    </citation>
    <scope>NUCLEOTIDE SEQUENCE [LARGE SCALE GENOMIC DNA]</scope>
    <source>
        <strain evidence="1">PN_DK_2014</strain>
    </source>
</reference>
<dbReference type="EMBL" id="JPKZ01001975">
    <property type="protein sequence ID" value="KHN78924.1"/>
    <property type="molecule type" value="Genomic_DNA"/>
</dbReference>
<dbReference type="Proteomes" id="UP000031036">
    <property type="component" value="Unassembled WGS sequence"/>
</dbReference>
<protein>
    <submittedName>
        <fullName evidence="1">Uncharacterized protein</fullName>
    </submittedName>
</protein>
<sequence length="122" mass="13419">MKVWVGLGTTGVWIDARVMNVPFGAECERAGQFGGITHLRVGPWIANMRVGFGIVNVRAQFSDYERVSRFGVLKARLSPGIMTVTVGFGITAYATVGADKRTVKILLQPYRFGAVTWMSIQH</sequence>
<evidence type="ECO:0000313" key="1">
    <source>
        <dbReference type="EMBL" id="KHN78924.1"/>
    </source>
</evidence>
<organism evidence="1 2">
    <name type="scientific">Toxocara canis</name>
    <name type="common">Canine roundworm</name>
    <dbReference type="NCBI Taxonomy" id="6265"/>
    <lineage>
        <taxon>Eukaryota</taxon>
        <taxon>Metazoa</taxon>
        <taxon>Ecdysozoa</taxon>
        <taxon>Nematoda</taxon>
        <taxon>Chromadorea</taxon>
        <taxon>Rhabditida</taxon>
        <taxon>Spirurina</taxon>
        <taxon>Ascaridomorpha</taxon>
        <taxon>Ascaridoidea</taxon>
        <taxon>Toxocaridae</taxon>
        <taxon>Toxocara</taxon>
    </lineage>
</organism>
<gene>
    <name evidence="1" type="ORF">Tcan_15121</name>
</gene>
<comment type="caution">
    <text evidence="1">The sequence shown here is derived from an EMBL/GenBank/DDBJ whole genome shotgun (WGS) entry which is preliminary data.</text>
</comment>
<dbReference type="AlphaFoldDB" id="A0A0B2VBT2"/>
<name>A0A0B2VBT2_TOXCA</name>
<proteinExistence type="predicted"/>
<keyword evidence="2" id="KW-1185">Reference proteome</keyword>
<evidence type="ECO:0000313" key="2">
    <source>
        <dbReference type="Proteomes" id="UP000031036"/>
    </source>
</evidence>
<accession>A0A0B2VBT2</accession>